<evidence type="ECO:0000313" key="2">
    <source>
        <dbReference type="EMBL" id="MDC3423122.1"/>
    </source>
</evidence>
<dbReference type="Proteomes" id="UP001145050">
    <property type="component" value="Unassembled WGS sequence"/>
</dbReference>
<organism evidence="2 3">
    <name type="scientific">Terrihalobacillus insolitus</name>
    <dbReference type="NCBI Taxonomy" id="2950438"/>
    <lineage>
        <taxon>Bacteria</taxon>
        <taxon>Bacillati</taxon>
        <taxon>Bacillota</taxon>
        <taxon>Bacilli</taxon>
        <taxon>Bacillales</taxon>
        <taxon>Bacillaceae</taxon>
        <taxon>Terrihalobacillus</taxon>
    </lineage>
</organism>
<feature type="transmembrane region" description="Helical" evidence="1">
    <location>
        <begin position="6"/>
        <end position="25"/>
    </location>
</feature>
<gene>
    <name evidence="2" type="ORF">NC797_01195</name>
</gene>
<dbReference type="Pfam" id="PF16935">
    <property type="entry name" value="Hol_Tox"/>
    <property type="match status" value="1"/>
</dbReference>
<dbReference type="RefSeq" id="WP_272434776.1">
    <property type="nucleotide sequence ID" value="NZ_JAMQKB010000001.1"/>
</dbReference>
<evidence type="ECO:0000313" key="3">
    <source>
        <dbReference type="Proteomes" id="UP001145050"/>
    </source>
</evidence>
<dbReference type="AlphaFoldDB" id="A0A9X3WNP4"/>
<keyword evidence="3" id="KW-1185">Reference proteome</keyword>
<reference evidence="2" key="1">
    <citation type="submission" date="2022-06" db="EMBL/GenBank/DDBJ databases">
        <title>Aquibacillus sp. a new bacterium isolated from soil saline samples.</title>
        <authorList>
            <person name="Galisteo C."/>
            <person name="De La Haba R."/>
            <person name="Sanchez-Porro C."/>
            <person name="Ventosa A."/>
        </authorList>
    </citation>
    <scope>NUCLEOTIDE SEQUENCE</scope>
    <source>
        <strain evidence="2">3ASR75-11</strain>
    </source>
</reference>
<proteinExistence type="predicted"/>
<sequence>MGMYEVLMVLFAFGTFLLALLALVMKMINRK</sequence>
<protein>
    <submittedName>
        <fullName evidence="2">Holin-like toxin</fullName>
    </submittedName>
</protein>
<name>A0A9X3WNP4_9BACI</name>
<comment type="caution">
    <text evidence="2">The sequence shown here is derived from an EMBL/GenBank/DDBJ whole genome shotgun (WGS) entry which is preliminary data.</text>
</comment>
<keyword evidence="1" id="KW-1133">Transmembrane helix</keyword>
<evidence type="ECO:0000256" key="1">
    <source>
        <dbReference type="SAM" id="Phobius"/>
    </source>
</evidence>
<dbReference type="EMBL" id="JAMQKB010000001">
    <property type="protein sequence ID" value="MDC3423122.1"/>
    <property type="molecule type" value="Genomic_DNA"/>
</dbReference>
<keyword evidence="1" id="KW-0472">Membrane</keyword>
<accession>A0A9X3WNP4</accession>
<keyword evidence="1" id="KW-0812">Transmembrane</keyword>
<dbReference type="InterPro" id="IPR031616">
    <property type="entry name" value="BsrE-like"/>
</dbReference>